<keyword evidence="9" id="KW-1185">Reference proteome</keyword>
<comment type="function">
    <text evidence="7">Catalyzes the specific phosphorylation of the 3-hydroxyl group of shikimic acid using ATP as a cosubstrate.</text>
</comment>
<keyword evidence="3 7" id="KW-0547">Nucleotide-binding</keyword>
<keyword evidence="7" id="KW-0460">Magnesium</keyword>
<dbReference type="GO" id="GO:0016301">
    <property type="term" value="F:kinase activity"/>
    <property type="evidence" value="ECO:0007669"/>
    <property type="project" value="UniProtKB-KW"/>
</dbReference>
<evidence type="ECO:0000313" key="9">
    <source>
        <dbReference type="Proteomes" id="UP001589793"/>
    </source>
</evidence>
<dbReference type="InterPro" id="IPR031322">
    <property type="entry name" value="Shikimate/glucono_kinase"/>
</dbReference>
<evidence type="ECO:0000256" key="7">
    <source>
        <dbReference type="HAMAP-Rule" id="MF_00109"/>
    </source>
</evidence>
<organism evidence="8 9">
    <name type="scientific">Brachybacterium hainanense</name>
    <dbReference type="NCBI Taxonomy" id="1541174"/>
    <lineage>
        <taxon>Bacteria</taxon>
        <taxon>Bacillati</taxon>
        <taxon>Actinomycetota</taxon>
        <taxon>Actinomycetes</taxon>
        <taxon>Micrococcales</taxon>
        <taxon>Dermabacteraceae</taxon>
        <taxon>Brachybacterium</taxon>
    </lineage>
</organism>
<comment type="caution">
    <text evidence="8">The sequence shown here is derived from an EMBL/GenBank/DDBJ whole genome shotgun (WGS) entry which is preliminary data.</text>
</comment>
<sequence length="185" mass="19597">MSAARSGPLAVLIGPMAAGKSTIGRHLAELLGVPFHDLDDLVVTAAGRSIPEIFADGGEVAFRRLEEQTLREALAHGSGVLSLGGGAPMTTGVQPLLRTAPVVLLEIDRATAARRIGSGEGRPMLDGEDPLERWTRLTAQRSSTYRALARWQIDASTESVPGLARRIARLLSSDIDTPTSGKDRP</sequence>
<evidence type="ECO:0000256" key="5">
    <source>
        <dbReference type="ARBA" id="ARBA00022840"/>
    </source>
</evidence>
<comment type="catalytic activity">
    <reaction evidence="7">
        <text>shikimate + ATP = 3-phosphoshikimate + ADP + H(+)</text>
        <dbReference type="Rhea" id="RHEA:13121"/>
        <dbReference type="ChEBI" id="CHEBI:15378"/>
        <dbReference type="ChEBI" id="CHEBI:30616"/>
        <dbReference type="ChEBI" id="CHEBI:36208"/>
        <dbReference type="ChEBI" id="CHEBI:145989"/>
        <dbReference type="ChEBI" id="CHEBI:456216"/>
        <dbReference type="EC" id="2.7.1.71"/>
    </reaction>
</comment>
<evidence type="ECO:0000256" key="4">
    <source>
        <dbReference type="ARBA" id="ARBA00022777"/>
    </source>
</evidence>
<comment type="cofactor">
    <cofactor evidence="7">
        <name>Mg(2+)</name>
        <dbReference type="ChEBI" id="CHEBI:18420"/>
    </cofactor>
    <text evidence="7">Binds 1 Mg(2+) ion per subunit.</text>
</comment>
<keyword evidence="7" id="KW-0479">Metal-binding</keyword>
<comment type="similarity">
    <text evidence="7">Belongs to the shikimate kinase family.</text>
</comment>
<keyword evidence="7" id="KW-0963">Cytoplasm</keyword>
<accession>A0ABV6RFX9</accession>
<comment type="subunit">
    <text evidence="7">Monomer.</text>
</comment>
<feature type="binding site" evidence="7">
    <location>
        <position position="21"/>
    </location>
    <ligand>
        <name>Mg(2+)</name>
        <dbReference type="ChEBI" id="CHEBI:18420"/>
    </ligand>
</feature>
<evidence type="ECO:0000256" key="3">
    <source>
        <dbReference type="ARBA" id="ARBA00022741"/>
    </source>
</evidence>
<feature type="binding site" evidence="7">
    <location>
        <position position="141"/>
    </location>
    <ligand>
        <name>substrate</name>
    </ligand>
</feature>
<dbReference type="CDD" id="cd00464">
    <property type="entry name" value="SK"/>
    <property type="match status" value="1"/>
</dbReference>
<dbReference type="InterPro" id="IPR000623">
    <property type="entry name" value="Shikimate_kinase/TSH1"/>
</dbReference>
<feature type="binding site" evidence="7">
    <location>
        <position position="122"/>
    </location>
    <ligand>
        <name>ATP</name>
        <dbReference type="ChEBI" id="CHEBI:30616"/>
    </ligand>
</feature>
<proteinExistence type="inferred from homology"/>
<dbReference type="HAMAP" id="MF_00109">
    <property type="entry name" value="Shikimate_kinase"/>
    <property type="match status" value="1"/>
</dbReference>
<comment type="caution">
    <text evidence="7">Lacks conserved residue(s) required for the propagation of feature annotation.</text>
</comment>
<keyword evidence="5 7" id="KW-0067">ATP-binding</keyword>
<dbReference type="PANTHER" id="PTHR21087">
    <property type="entry name" value="SHIKIMATE KINASE"/>
    <property type="match status" value="1"/>
</dbReference>
<comment type="subcellular location">
    <subcellularLocation>
        <location evidence="7">Cytoplasm</location>
    </subcellularLocation>
</comment>
<name>A0ABV6RFX9_9MICO</name>
<dbReference type="PRINTS" id="PR01100">
    <property type="entry name" value="SHIKIMTKNASE"/>
</dbReference>
<dbReference type="EMBL" id="JBHLSV010000015">
    <property type="protein sequence ID" value="MFC0674828.1"/>
    <property type="molecule type" value="Genomic_DNA"/>
</dbReference>
<keyword evidence="6 7" id="KW-0057">Aromatic amino acid biosynthesis</keyword>
<feature type="binding site" evidence="7">
    <location>
        <position position="85"/>
    </location>
    <ligand>
        <name>substrate</name>
    </ligand>
</feature>
<reference evidence="8 9" key="1">
    <citation type="submission" date="2024-09" db="EMBL/GenBank/DDBJ databases">
        <authorList>
            <person name="Sun Q."/>
            <person name="Mori K."/>
        </authorList>
    </citation>
    <scope>NUCLEOTIDE SEQUENCE [LARGE SCALE GENOMIC DNA]</scope>
    <source>
        <strain evidence="8 9">CICC 10874</strain>
    </source>
</reference>
<evidence type="ECO:0000256" key="1">
    <source>
        <dbReference type="ARBA" id="ARBA00022605"/>
    </source>
</evidence>
<keyword evidence="2 7" id="KW-0808">Transferase</keyword>
<keyword evidence="1 7" id="KW-0028">Amino-acid biosynthesis</keyword>
<dbReference type="RefSeq" id="WP_376981281.1">
    <property type="nucleotide sequence ID" value="NZ_JBHLSV010000015.1"/>
</dbReference>
<dbReference type="Proteomes" id="UP001589793">
    <property type="component" value="Unassembled WGS sequence"/>
</dbReference>
<dbReference type="InterPro" id="IPR027417">
    <property type="entry name" value="P-loop_NTPase"/>
</dbReference>
<dbReference type="Pfam" id="PF01202">
    <property type="entry name" value="SKI"/>
    <property type="match status" value="1"/>
</dbReference>
<dbReference type="EC" id="2.7.1.71" evidence="7"/>
<feature type="binding site" evidence="7">
    <location>
        <begin position="17"/>
        <end position="22"/>
    </location>
    <ligand>
        <name>ATP</name>
        <dbReference type="ChEBI" id="CHEBI:30616"/>
    </ligand>
</feature>
<protein>
    <recommendedName>
        <fullName evidence="7">Shikimate kinase</fullName>
        <shortName evidence="7">SK</shortName>
        <ecNumber evidence="7">2.7.1.71</ecNumber>
    </recommendedName>
</protein>
<evidence type="ECO:0000256" key="2">
    <source>
        <dbReference type="ARBA" id="ARBA00022679"/>
    </source>
</evidence>
<feature type="binding site" evidence="7">
    <location>
        <position position="39"/>
    </location>
    <ligand>
        <name>substrate</name>
    </ligand>
</feature>
<dbReference type="Gene3D" id="3.40.50.300">
    <property type="entry name" value="P-loop containing nucleotide triphosphate hydrolases"/>
    <property type="match status" value="1"/>
</dbReference>
<dbReference type="PANTHER" id="PTHR21087:SF16">
    <property type="entry name" value="SHIKIMATE KINASE 1, CHLOROPLASTIC"/>
    <property type="match status" value="1"/>
</dbReference>
<dbReference type="SUPFAM" id="SSF52540">
    <property type="entry name" value="P-loop containing nucleoside triphosphate hydrolases"/>
    <property type="match status" value="1"/>
</dbReference>
<evidence type="ECO:0000313" key="8">
    <source>
        <dbReference type="EMBL" id="MFC0674828.1"/>
    </source>
</evidence>
<gene>
    <name evidence="7" type="primary">aroK</name>
    <name evidence="8" type="ORF">ACFFF6_12745</name>
</gene>
<comment type="pathway">
    <text evidence="7">Metabolic intermediate biosynthesis; chorismate biosynthesis; chorismate from D-erythrose 4-phosphate and phosphoenolpyruvate: step 5/7.</text>
</comment>
<evidence type="ECO:0000256" key="6">
    <source>
        <dbReference type="ARBA" id="ARBA00023141"/>
    </source>
</evidence>
<feature type="binding site" evidence="7">
    <location>
        <position position="63"/>
    </location>
    <ligand>
        <name>substrate</name>
    </ligand>
</feature>
<keyword evidence="4 7" id="KW-0418">Kinase</keyword>